<dbReference type="SUPFAM" id="SSF51735">
    <property type="entry name" value="NAD(P)-binding Rossmann-fold domains"/>
    <property type="match status" value="1"/>
</dbReference>
<comment type="caution">
    <text evidence="7">The sequence shown here is derived from an EMBL/GenBank/DDBJ whole genome shotgun (WGS) entry which is preliminary data.</text>
</comment>
<dbReference type="RefSeq" id="WP_125597188.1">
    <property type="nucleotide sequence ID" value="NZ_JBHSSM010000024.1"/>
</dbReference>
<keyword evidence="2 4" id="KW-0560">Oxidoreductase</keyword>
<dbReference type="InterPro" id="IPR058205">
    <property type="entry name" value="D-LDH-like"/>
</dbReference>
<gene>
    <name evidence="7" type="ORF">ACFQHW_11205</name>
</gene>
<evidence type="ECO:0000256" key="3">
    <source>
        <dbReference type="ARBA" id="ARBA00023027"/>
    </source>
</evidence>
<name>A0ABW1UT93_9LACO</name>
<dbReference type="InterPro" id="IPR036291">
    <property type="entry name" value="NAD(P)-bd_dom_sf"/>
</dbReference>
<dbReference type="InterPro" id="IPR029753">
    <property type="entry name" value="D-isomer_DH_CS"/>
</dbReference>
<evidence type="ECO:0000256" key="2">
    <source>
        <dbReference type="ARBA" id="ARBA00023002"/>
    </source>
</evidence>
<evidence type="ECO:0000313" key="8">
    <source>
        <dbReference type="Proteomes" id="UP001596310"/>
    </source>
</evidence>
<evidence type="ECO:0000256" key="4">
    <source>
        <dbReference type="RuleBase" id="RU003719"/>
    </source>
</evidence>
<accession>A0ABW1UT93</accession>
<keyword evidence="8" id="KW-1185">Reference proteome</keyword>
<dbReference type="Pfam" id="PF02826">
    <property type="entry name" value="2-Hacid_dh_C"/>
    <property type="match status" value="1"/>
</dbReference>
<feature type="domain" description="D-isomer specific 2-hydroxyacid dehydrogenase NAD-binding" evidence="6">
    <location>
        <begin position="112"/>
        <end position="296"/>
    </location>
</feature>
<keyword evidence="3" id="KW-0520">NAD</keyword>
<evidence type="ECO:0000259" key="6">
    <source>
        <dbReference type="Pfam" id="PF02826"/>
    </source>
</evidence>
<proteinExistence type="inferred from homology"/>
<evidence type="ECO:0000313" key="7">
    <source>
        <dbReference type="EMBL" id="MFC6316132.1"/>
    </source>
</evidence>
<comment type="similarity">
    <text evidence="1 4">Belongs to the D-isomer specific 2-hydroxyacid dehydrogenase family.</text>
</comment>
<dbReference type="PROSITE" id="PS00671">
    <property type="entry name" value="D_2_HYDROXYACID_DH_3"/>
    <property type="match status" value="1"/>
</dbReference>
<evidence type="ECO:0000259" key="5">
    <source>
        <dbReference type="Pfam" id="PF00389"/>
    </source>
</evidence>
<sequence length="330" mass="35508">MKIQMYSVRPDEQAAIEQWANAHHAVIRTTTEPLNETTVKLAVKCDAVVPAQHGAITAPVYRQLAAQGIKIIALRITGYDIIDFASAQANQIQVTNVPAYSPRSVAEEALTHTMLLLRHLKETQMRMVQGDFSWGGLEAFEIHNLTVGVLGAGKIGGTVARIFKALGARVIAHDLVQRPELADTLDYVSFDELLAQSDVLTIHTNLTPLTTKMIDAAALKQMKPTALLINCARGPIVDLTALRAALDAGTIAGAGLDTIEAETGIFGVDLRGKKHDLAAVNDLLARPNVSVSPHIGFYTDQAVKNMVETALNDAELLFQGRPCAHLVSGD</sequence>
<reference evidence="8" key="1">
    <citation type="journal article" date="2019" name="Int. J. Syst. Evol. Microbiol.">
        <title>The Global Catalogue of Microorganisms (GCM) 10K type strain sequencing project: providing services to taxonomists for standard genome sequencing and annotation.</title>
        <authorList>
            <consortium name="The Broad Institute Genomics Platform"/>
            <consortium name="The Broad Institute Genome Sequencing Center for Infectious Disease"/>
            <person name="Wu L."/>
            <person name="Ma J."/>
        </authorList>
    </citation>
    <scope>NUCLEOTIDE SEQUENCE [LARGE SCALE GENOMIC DNA]</scope>
    <source>
        <strain evidence="8">CCM 8897</strain>
    </source>
</reference>
<dbReference type="Proteomes" id="UP001596310">
    <property type="component" value="Unassembled WGS sequence"/>
</dbReference>
<dbReference type="SUPFAM" id="SSF52283">
    <property type="entry name" value="Formate/glycerate dehydrogenase catalytic domain-like"/>
    <property type="match status" value="1"/>
</dbReference>
<dbReference type="PROSITE" id="PS00065">
    <property type="entry name" value="D_2_HYDROXYACID_DH_1"/>
    <property type="match status" value="1"/>
</dbReference>
<protein>
    <submittedName>
        <fullName evidence="7">D-2-hydroxyacid dehydrogenase</fullName>
    </submittedName>
</protein>
<dbReference type="InterPro" id="IPR006139">
    <property type="entry name" value="D-isomer_2_OHA_DH_cat_dom"/>
</dbReference>
<dbReference type="InterPro" id="IPR006140">
    <property type="entry name" value="D-isomer_DH_NAD-bd"/>
</dbReference>
<feature type="domain" description="D-isomer specific 2-hydroxyacid dehydrogenase catalytic" evidence="5">
    <location>
        <begin position="7"/>
        <end position="327"/>
    </location>
</feature>
<dbReference type="PANTHER" id="PTHR43026">
    <property type="entry name" value="2-HYDROXYACID DEHYDROGENASE HOMOLOG 1-RELATED"/>
    <property type="match status" value="1"/>
</dbReference>
<dbReference type="CDD" id="cd12186">
    <property type="entry name" value="LDH"/>
    <property type="match status" value="1"/>
</dbReference>
<dbReference type="PANTHER" id="PTHR43026:SF1">
    <property type="entry name" value="2-HYDROXYACID DEHYDROGENASE HOMOLOG 1-RELATED"/>
    <property type="match status" value="1"/>
</dbReference>
<organism evidence="7 8">
    <name type="scientific">Lapidilactobacillus achengensis</name>
    <dbReference type="NCBI Taxonomy" id="2486000"/>
    <lineage>
        <taxon>Bacteria</taxon>
        <taxon>Bacillati</taxon>
        <taxon>Bacillota</taxon>
        <taxon>Bacilli</taxon>
        <taxon>Lactobacillales</taxon>
        <taxon>Lactobacillaceae</taxon>
        <taxon>Lapidilactobacillus</taxon>
    </lineage>
</organism>
<dbReference type="InterPro" id="IPR029752">
    <property type="entry name" value="D-isomer_DH_CS1"/>
</dbReference>
<evidence type="ECO:0000256" key="1">
    <source>
        <dbReference type="ARBA" id="ARBA00005854"/>
    </source>
</evidence>
<dbReference type="EMBL" id="JBHSSM010000024">
    <property type="protein sequence ID" value="MFC6316132.1"/>
    <property type="molecule type" value="Genomic_DNA"/>
</dbReference>
<dbReference type="Pfam" id="PF00389">
    <property type="entry name" value="2-Hacid_dh"/>
    <property type="match status" value="1"/>
</dbReference>
<dbReference type="Gene3D" id="3.40.50.720">
    <property type="entry name" value="NAD(P)-binding Rossmann-like Domain"/>
    <property type="match status" value="2"/>
</dbReference>